<dbReference type="Proteomes" id="UP001198242">
    <property type="component" value="Unassembled WGS sequence"/>
</dbReference>
<dbReference type="AlphaFoldDB" id="A0AAE3JA19"/>
<dbReference type="Gene3D" id="2.40.10.170">
    <property type="match status" value="1"/>
</dbReference>
<dbReference type="GO" id="GO:0009303">
    <property type="term" value="P:rRNA transcription"/>
    <property type="evidence" value="ECO:0007669"/>
    <property type="project" value="TreeGrafter"/>
</dbReference>
<reference evidence="2 3" key="1">
    <citation type="submission" date="2021-10" db="EMBL/GenBank/DDBJ databases">
        <title>Anaerobic single-cell dispensing facilitates the cultivation of human gut bacteria.</title>
        <authorList>
            <person name="Afrizal A."/>
        </authorList>
    </citation>
    <scope>NUCLEOTIDE SEQUENCE [LARGE SCALE GENOMIC DNA]</scope>
    <source>
        <strain evidence="2 3">CLA-AA-H232</strain>
    </source>
</reference>
<evidence type="ECO:0000259" key="1">
    <source>
        <dbReference type="SMART" id="SM01058"/>
    </source>
</evidence>
<keyword evidence="3" id="KW-1185">Reference proteome</keyword>
<dbReference type="Pfam" id="PF21095">
    <property type="entry name" value="CarD_C"/>
    <property type="match status" value="1"/>
</dbReference>
<dbReference type="InterPro" id="IPR048792">
    <property type="entry name" value="CarD_C"/>
</dbReference>
<dbReference type="SUPFAM" id="SSF141259">
    <property type="entry name" value="CarD-like"/>
    <property type="match status" value="1"/>
</dbReference>
<dbReference type="InterPro" id="IPR036101">
    <property type="entry name" value="CarD-like/TRCF_RID_sf"/>
</dbReference>
<dbReference type="Gene3D" id="1.20.58.1290">
    <property type="entry name" value="CarD-like, C-terminal domain"/>
    <property type="match status" value="1"/>
</dbReference>
<dbReference type="Pfam" id="PF02559">
    <property type="entry name" value="CarD_TRCF_RID"/>
    <property type="match status" value="1"/>
</dbReference>
<sequence>MYSVGDKVVHPMHGAGTIEEIKEIEIVGKKRQYYVLKFAIGNMVTNVPIENSEEIGIRPVIEKQEAKKALQYFRDAELEDDANWNKRQRDNLIKIKSGDIYQVILVLKELMYREKIKGLSTSERKTLTSAKQIVVSELVLSEVADVSDIESILNDTVDALV</sequence>
<evidence type="ECO:0000313" key="3">
    <source>
        <dbReference type="Proteomes" id="UP001198242"/>
    </source>
</evidence>
<dbReference type="PANTHER" id="PTHR38447:SF1">
    <property type="entry name" value="RNA POLYMERASE-BINDING TRANSCRIPTION FACTOR CARD"/>
    <property type="match status" value="1"/>
</dbReference>
<dbReference type="EMBL" id="JAJEQM010000006">
    <property type="protein sequence ID" value="MCC2210325.1"/>
    <property type="molecule type" value="Genomic_DNA"/>
</dbReference>
<dbReference type="InterPro" id="IPR042215">
    <property type="entry name" value="CarD-like_C"/>
</dbReference>
<dbReference type="PANTHER" id="PTHR38447">
    <property type="entry name" value="TRANSCRIPTION FACTOR YDEB-RELATED"/>
    <property type="match status" value="1"/>
</dbReference>
<dbReference type="InterPro" id="IPR003711">
    <property type="entry name" value="CarD-like/TRCF_RID"/>
</dbReference>
<proteinExistence type="predicted"/>
<dbReference type="RefSeq" id="WP_022229885.1">
    <property type="nucleotide sequence ID" value="NZ_JAJEQM010000006.1"/>
</dbReference>
<dbReference type="SMART" id="SM01058">
    <property type="entry name" value="CarD_TRCF"/>
    <property type="match status" value="1"/>
</dbReference>
<accession>A0AAE3JA19</accession>
<comment type="caution">
    <text evidence="2">The sequence shown here is derived from an EMBL/GenBank/DDBJ whole genome shotgun (WGS) entry which is preliminary data.</text>
</comment>
<dbReference type="InterPro" id="IPR052531">
    <property type="entry name" value="CarD-like_regulator"/>
</dbReference>
<name>A0AAE3JA19_9FIRM</name>
<organism evidence="2 3">
    <name type="scientific">Hominilimicola fabiformis</name>
    <dbReference type="NCBI Taxonomy" id="2885356"/>
    <lineage>
        <taxon>Bacteria</taxon>
        <taxon>Bacillati</taxon>
        <taxon>Bacillota</taxon>
        <taxon>Clostridia</taxon>
        <taxon>Eubacteriales</taxon>
        <taxon>Oscillospiraceae</taxon>
        <taxon>Hominilimicola</taxon>
    </lineage>
</organism>
<protein>
    <submittedName>
        <fullName evidence="2">CarD family transcriptional regulator</fullName>
    </submittedName>
</protein>
<evidence type="ECO:0000313" key="2">
    <source>
        <dbReference type="EMBL" id="MCC2210325.1"/>
    </source>
</evidence>
<feature type="domain" description="CarD-like/TRCF RNAP-interacting" evidence="1">
    <location>
        <begin position="1"/>
        <end position="111"/>
    </location>
</feature>
<gene>
    <name evidence="2" type="ORF">LKE05_05905</name>
</gene>